<accession>A0A1I3PRW9</accession>
<reference evidence="1 2" key="1">
    <citation type="submission" date="2016-10" db="EMBL/GenBank/DDBJ databases">
        <authorList>
            <person name="de Groot N.N."/>
        </authorList>
    </citation>
    <scope>NUCLEOTIDE SEQUENCE [LARGE SCALE GENOMIC DNA]</scope>
    <source>
        <strain evidence="1 2">IBRC-M 10445</strain>
    </source>
</reference>
<protein>
    <submittedName>
        <fullName evidence="1">Uncharacterized protein</fullName>
    </submittedName>
</protein>
<name>A0A1I3PRW9_9GAMM</name>
<dbReference type="EMBL" id="FOSC01000001">
    <property type="protein sequence ID" value="SFJ24155.1"/>
    <property type="molecule type" value="Genomic_DNA"/>
</dbReference>
<organism evidence="1 2">
    <name type="scientific">Marinobacter persicus</name>
    <dbReference type="NCBI Taxonomy" id="930118"/>
    <lineage>
        <taxon>Bacteria</taxon>
        <taxon>Pseudomonadati</taxon>
        <taxon>Pseudomonadota</taxon>
        <taxon>Gammaproteobacteria</taxon>
        <taxon>Pseudomonadales</taxon>
        <taxon>Marinobacteraceae</taxon>
        <taxon>Marinobacter</taxon>
    </lineage>
</organism>
<gene>
    <name evidence="1" type="ORF">SAMN05216429_101287</name>
</gene>
<dbReference type="Proteomes" id="UP000199445">
    <property type="component" value="Unassembled WGS sequence"/>
</dbReference>
<dbReference type="AlphaFoldDB" id="A0A1I3PRW9"/>
<sequence>MTQDLRSRVGFLRRMRKPDTKPAKFYTVGAHKKTGMPKHSGFGVTLTANQLAPAGLFRNFMKSLSESITMMSSLPEKVVW</sequence>
<keyword evidence="2" id="KW-1185">Reference proteome</keyword>
<evidence type="ECO:0000313" key="1">
    <source>
        <dbReference type="EMBL" id="SFJ24155.1"/>
    </source>
</evidence>
<proteinExistence type="predicted"/>
<evidence type="ECO:0000313" key="2">
    <source>
        <dbReference type="Proteomes" id="UP000199445"/>
    </source>
</evidence>